<dbReference type="InterPro" id="IPR002303">
    <property type="entry name" value="Valyl-tRNA_ligase"/>
</dbReference>
<dbReference type="GO" id="GO:0005524">
    <property type="term" value="F:ATP binding"/>
    <property type="evidence" value="ECO:0007669"/>
    <property type="project" value="UniProtKB-KW"/>
</dbReference>
<evidence type="ECO:0000256" key="5">
    <source>
        <dbReference type="ARBA" id="ARBA00022490"/>
    </source>
</evidence>
<evidence type="ECO:0000256" key="2">
    <source>
        <dbReference type="ARBA" id="ARBA00004496"/>
    </source>
</evidence>
<dbReference type="NCBIfam" id="TIGR00422">
    <property type="entry name" value="valS"/>
    <property type="match status" value="1"/>
</dbReference>
<dbReference type="InterPro" id="IPR009080">
    <property type="entry name" value="tRNAsynth_Ia_anticodon-bd"/>
</dbReference>
<accession>A0AA36GSS7</accession>
<dbReference type="FunFam" id="3.90.740.10:FF:000005">
    <property type="entry name" value="Valine--tRNA ligase, mitochondrial"/>
    <property type="match status" value="1"/>
</dbReference>
<dbReference type="EC" id="6.1.1.9" evidence="4"/>
<dbReference type="InterPro" id="IPR001412">
    <property type="entry name" value="aa-tRNA-synth_I_CS"/>
</dbReference>
<evidence type="ECO:0000256" key="10">
    <source>
        <dbReference type="ARBA" id="ARBA00023146"/>
    </source>
</evidence>
<evidence type="ECO:0000256" key="1">
    <source>
        <dbReference type="ARBA" id="ARBA00004173"/>
    </source>
</evidence>
<comment type="catalytic activity">
    <reaction evidence="14">
        <text>tRNA(Val) + L-valine + ATP = L-valyl-tRNA(Val) + AMP + diphosphate</text>
        <dbReference type="Rhea" id="RHEA:10704"/>
        <dbReference type="Rhea" id="RHEA-COMP:9672"/>
        <dbReference type="Rhea" id="RHEA-COMP:9708"/>
        <dbReference type="ChEBI" id="CHEBI:30616"/>
        <dbReference type="ChEBI" id="CHEBI:33019"/>
        <dbReference type="ChEBI" id="CHEBI:57762"/>
        <dbReference type="ChEBI" id="CHEBI:78442"/>
        <dbReference type="ChEBI" id="CHEBI:78537"/>
        <dbReference type="ChEBI" id="CHEBI:456215"/>
        <dbReference type="EC" id="6.1.1.9"/>
    </reaction>
</comment>
<keyword evidence="8 15" id="KW-0067">ATP-binding</keyword>
<evidence type="ECO:0000256" key="13">
    <source>
        <dbReference type="ARBA" id="ARBA00040837"/>
    </source>
</evidence>
<dbReference type="Proteomes" id="UP001176961">
    <property type="component" value="Unassembled WGS sequence"/>
</dbReference>
<dbReference type="InterPro" id="IPR014729">
    <property type="entry name" value="Rossmann-like_a/b/a_fold"/>
</dbReference>
<dbReference type="InterPro" id="IPR013155">
    <property type="entry name" value="M/V/L/I-tRNA-synth_anticd-bd"/>
</dbReference>
<name>A0AA36GSS7_CYLNA</name>
<gene>
    <name evidence="20" type="ORF">CYNAS_LOCUS9630</name>
</gene>
<evidence type="ECO:0000256" key="9">
    <source>
        <dbReference type="ARBA" id="ARBA00022917"/>
    </source>
</evidence>
<keyword evidence="16" id="KW-0175">Coiled coil</keyword>
<dbReference type="Gene3D" id="1.10.730.10">
    <property type="entry name" value="Isoleucyl-tRNA Synthetase, Domain 1"/>
    <property type="match status" value="1"/>
</dbReference>
<evidence type="ECO:0000256" key="14">
    <source>
        <dbReference type="ARBA" id="ARBA00047552"/>
    </source>
</evidence>
<dbReference type="InterPro" id="IPR009008">
    <property type="entry name" value="Val/Leu/Ile-tRNA-synth_edit"/>
</dbReference>
<dbReference type="PANTHER" id="PTHR11946:SF109">
    <property type="entry name" value="VALINE--TRNA LIGASE"/>
    <property type="match status" value="1"/>
</dbReference>
<dbReference type="InterPro" id="IPR002300">
    <property type="entry name" value="aa-tRNA-synth_Ia"/>
</dbReference>
<evidence type="ECO:0000256" key="17">
    <source>
        <dbReference type="SAM" id="MobiDB-lite"/>
    </source>
</evidence>
<evidence type="ECO:0000256" key="3">
    <source>
        <dbReference type="ARBA" id="ARBA00005594"/>
    </source>
</evidence>
<comment type="similarity">
    <text evidence="3 15">Belongs to the class-I aminoacyl-tRNA synthetase family.</text>
</comment>
<evidence type="ECO:0000259" key="19">
    <source>
        <dbReference type="Pfam" id="PF08264"/>
    </source>
</evidence>
<dbReference type="GO" id="GO:0005739">
    <property type="term" value="C:mitochondrion"/>
    <property type="evidence" value="ECO:0007669"/>
    <property type="project" value="UniProtKB-SubCell"/>
</dbReference>
<dbReference type="InterPro" id="IPR033705">
    <property type="entry name" value="Anticodon_Ia_Val"/>
</dbReference>
<dbReference type="Pfam" id="PF00133">
    <property type="entry name" value="tRNA-synt_1"/>
    <property type="match status" value="1"/>
</dbReference>
<dbReference type="FunFam" id="3.40.50.620:FF:000078">
    <property type="entry name" value="Valine--tRNA ligase, mitochondrial"/>
    <property type="match status" value="1"/>
</dbReference>
<dbReference type="SUPFAM" id="SSF52374">
    <property type="entry name" value="Nucleotidylyl transferase"/>
    <property type="match status" value="1"/>
</dbReference>
<evidence type="ECO:0000256" key="4">
    <source>
        <dbReference type="ARBA" id="ARBA00013169"/>
    </source>
</evidence>
<keyword evidence="5" id="KW-0963">Cytoplasm</keyword>
<feature type="region of interest" description="Disordered" evidence="17">
    <location>
        <begin position="33"/>
        <end position="65"/>
    </location>
</feature>
<dbReference type="InterPro" id="IPR037118">
    <property type="entry name" value="Val-tRNA_synth_C_sf"/>
</dbReference>
<dbReference type="FunFam" id="1.10.730.10:FF:000009">
    <property type="entry name" value="Valine--tRNA ligase, mitochondrial"/>
    <property type="match status" value="1"/>
</dbReference>
<dbReference type="AlphaFoldDB" id="A0AA36GSS7"/>
<dbReference type="Gene3D" id="3.40.50.620">
    <property type="entry name" value="HUPs"/>
    <property type="match status" value="2"/>
</dbReference>
<dbReference type="Gene3D" id="1.10.287.380">
    <property type="entry name" value="Valyl-tRNA synthetase, C-terminal domain"/>
    <property type="match status" value="1"/>
</dbReference>
<proteinExistence type="inferred from homology"/>
<reference evidence="20" key="1">
    <citation type="submission" date="2023-07" db="EMBL/GenBank/DDBJ databases">
        <authorList>
            <consortium name="CYATHOMIX"/>
        </authorList>
    </citation>
    <scope>NUCLEOTIDE SEQUENCE</scope>
    <source>
        <strain evidence="20">N/A</strain>
    </source>
</reference>
<feature type="compositionally biased region" description="Basic and acidic residues" evidence="17">
    <location>
        <begin position="33"/>
        <end position="60"/>
    </location>
</feature>
<comment type="subcellular location">
    <subcellularLocation>
        <location evidence="2">Cytoplasm</location>
    </subcellularLocation>
    <subcellularLocation>
        <location evidence="1">Mitochondrion</location>
    </subcellularLocation>
</comment>
<evidence type="ECO:0000256" key="7">
    <source>
        <dbReference type="ARBA" id="ARBA00022741"/>
    </source>
</evidence>
<keyword evidence="6 15" id="KW-0436">Ligase</keyword>
<evidence type="ECO:0000256" key="11">
    <source>
        <dbReference type="ARBA" id="ARBA00024407"/>
    </source>
</evidence>
<dbReference type="GO" id="GO:0004832">
    <property type="term" value="F:valine-tRNA ligase activity"/>
    <property type="evidence" value="ECO:0007669"/>
    <property type="project" value="UniProtKB-EC"/>
</dbReference>
<evidence type="ECO:0000256" key="15">
    <source>
        <dbReference type="RuleBase" id="RU363035"/>
    </source>
</evidence>
<evidence type="ECO:0000256" key="6">
    <source>
        <dbReference type="ARBA" id="ARBA00022598"/>
    </source>
</evidence>
<feature type="domain" description="Aminoacyl-tRNA synthetase class Ia" evidence="18">
    <location>
        <begin position="92"/>
        <end position="720"/>
    </location>
</feature>
<dbReference type="PRINTS" id="PR00986">
    <property type="entry name" value="TRNASYNTHVAL"/>
</dbReference>
<dbReference type="SUPFAM" id="SSF47323">
    <property type="entry name" value="Anticodon-binding domain of a subclass of class I aminoacyl-tRNA synthetases"/>
    <property type="match status" value="1"/>
</dbReference>
<sequence>MVSADPPKQKTEKELKKEAEKAAKLAKFEEKQKKLKEKAAAAENKQKETKAVKKHEDAKPTPKYAAVKPGEKKVVSHELPKVYDPGYVESDWYAWWEKQGFFKPEYQQQNGRTSNPKGHFTICIPPPNVTGTLHVGHALATTIEDTMTRWNRMKGKTTLFNPGCDHAGIATQVVVEKKLQREKGLSRHDLGRDRFIQEVWKWKHEKGGVIYDQLRKMGASVDWDRAVFMMDPKMIRAVTEAFVRMHESGTIYRSNRLVNWSCALRSAISDIEVDKKELSGRTLLPVPGYEEKVEFGVLTSFSYKIKGEDGEIVVSTTRIETMLGDTAIAVHPEDPRYKHLIGKVCIHPFVDRELPIIADSFVDREFGTGAVKITPAHDHNDYEVGQRHNLPFINCIDDDGNISPGCGQFSGMRRFDARKAVAEALKKLGQYKGSEDNAMVVPICSRSKDIIEPLLKPQWYVKCDEMARRAIAAVEQGELKLIPEYHVATWNRWLQSNRDWCISRQLWWGHRIPAYFVTVMDGKTPAGDPCDDHYWVSAHSEEIALQKAAKKFNVDPKYIKLKWDDDVLDTWFSSGLWPFAIMGWPENTSDMQLYFPSNVLETGHDILFFWVARMVFMSQELTGKLPFKEVYLHALIRDAHGRKMSKSLGNVIDPLDVIRGVTLEELNRQLTSGNLDAKELAIAQAGQARDYPKGIPQCGTDALRFALLAYTSQGRDINLDVLRVQGYRFFCNKLWQAVRFTLMQLGNDYKAEPFEISGKESIMDKWILSRVAHAVERCNTDLEAYNFTQFTTTVYDFWLYDLCDIYLESVKPVISSGSDEARKVAKATLYHCVETGLRLISPAMPFLSEELWQHLPHLDTHPPSIIVHAYPEASQYSYTNEKIEADVAFAMSVIRTVRSLRSDYELTNKTKTDLYASVTDEEDRRCLTSLIPLIETLALSNKVEVLLQSSITPESIPSGCAHVTISARCSVDIGLQGIINVERELVKLSGKKEKIEASIAKLVEQESRPDYEEKVPLPVRVTNTEKKEALLVEMKSIEAAMTALSG</sequence>
<dbReference type="GO" id="GO:0005829">
    <property type="term" value="C:cytosol"/>
    <property type="evidence" value="ECO:0007669"/>
    <property type="project" value="TreeGrafter"/>
</dbReference>
<dbReference type="Gene3D" id="3.90.740.10">
    <property type="entry name" value="Valyl/Leucyl/Isoleucyl-tRNA synthetase, editing domain"/>
    <property type="match status" value="1"/>
</dbReference>
<dbReference type="FunFam" id="3.40.50.620:FF:000020">
    <property type="entry name" value="Valine--tRNA ligase, mitochondrial"/>
    <property type="match status" value="1"/>
</dbReference>
<dbReference type="GO" id="GO:0002161">
    <property type="term" value="F:aminoacyl-tRNA deacylase activity"/>
    <property type="evidence" value="ECO:0007669"/>
    <property type="project" value="InterPro"/>
</dbReference>
<evidence type="ECO:0000313" key="21">
    <source>
        <dbReference type="Proteomes" id="UP001176961"/>
    </source>
</evidence>
<protein>
    <recommendedName>
        <fullName evidence="11">Valine--tRNA ligase</fullName>
        <ecNumber evidence="4">6.1.1.9</ecNumber>
    </recommendedName>
    <alternativeName>
        <fullName evidence="13">Valine--tRNA ligase, mitochondrial</fullName>
    </alternativeName>
    <alternativeName>
        <fullName evidence="12">Valyl-tRNA synthetase</fullName>
    </alternativeName>
</protein>
<dbReference type="PANTHER" id="PTHR11946">
    <property type="entry name" value="VALYL-TRNA SYNTHETASES"/>
    <property type="match status" value="1"/>
</dbReference>
<dbReference type="NCBIfam" id="NF004349">
    <property type="entry name" value="PRK05729.1"/>
    <property type="match status" value="1"/>
</dbReference>
<feature type="domain" description="Methionyl/Valyl/Leucyl/Isoleucyl-tRNA synthetase anticodon-binding" evidence="19">
    <location>
        <begin position="764"/>
        <end position="914"/>
    </location>
</feature>
<dbReference type="Pfam" id="PF08264">
    <property type="entry name" value="Anticodon_1"/>
    <property type="match status" value="1"/>
</dbReference>
<dbReference type="CDD" id="cd07962">
    <property type="entry name" value="Anticodon_Ia_Val"/>
    <property type="match status" value="1"/>
</dbReference>
<keyword evidence="9 15" id="KW-0648">Protein biosynthesis</keyword>
<evidence type="ECO:0000313" key="20">
    <source>
        <dbReference type="EMBL" id="CAJ0597647.1"/>
    </source>
</evidence>
<evidence type="ECO:0000256" key="16">
    <source>
        <dbReference type="SAM" id="Coils"/>
    </source>
</evidence>
<organism evidence="20 21">
    <name type="scientific">Cylicocyclus nassatus</name>
    <name type="common">Nematode worm</name>
    <dbReference type="NCBI Taxonomy" id="53992"/>
    <lineage>
        <taxon>Eukaryota</taxon>
        <taxon>Metazoa</taxon>
        <taxon>Ecdysozoa</taxon>
        <taxon>Nematoda</taxon>
        <taxon>Chromadorea</taxon>
        <taxon>Rhabditida</taxon>
        <taxon>Rhabditina</taxon>
        <taxon>Rhabditomorpha</taxon>
        <taxon>Strongyloidea</taxon>
        <taxon>Strongylidae</taxon>
        <taxon>Cylicocyclus</taxon>
    </lineage>
</organism>
<dbReference type="CDD" id="cd00817">
    <property type="entry name" value="ValRS_core"/>
    <property type="match status" value="1"/>
</dbReference>
<dbReference type="GO" id="GO:0006438">
    <property type="term" value="P:valyl-tRNA aminoacylation"/>
    <property type="evidence" value="ECO:0007669"/>
    <property type="project" value="InterPro"/>
</dbReference>
<keyword evidence="21" id="KW-1185">Reference proteome</keyword>
<evidence type="ECO:0000256" key="12">
    <source>
        <dbReference type="ARBA" id="ARBA00029936"/>
    </source>
</evidence>
<evidence type="ECO:0000256" key="8">
    <source>
        <dbReference type="ARBA" id="ARBA00022840"/>
    </source>
</evidence>
<dbReference type="HAMAP" id="MF_02004">
    <property type="entry name" value="Val_tRNA_synth_type1"/>
    <property type="match status" value="1"/>
</dbReference>
<keyword evidence="10 15" id="KW-0030">Aminoacyl-tRNA synthetase</keyword>
<keyword evidence="7 15" id="KW-0547">Nucleotide-binding</keyword>
<evidence type="ECO:0000259" key="18">
    <source>
        <dbReference type="Pfam" id="PF00133"/>
    </source>
</evidence>
<feature type="coiled-coil region" evidence="16">
    <location>
        <begin position="978"/>
        <end position="1005"/>
    </location>
</feature>
<dbReference type="EMBL" id="CATQJL010000223">
    <property type="protein sequence ID" value="CAJ0597647.1"/>
    <property type="molecule type" value="Genomic_DNA"/>
</dbReference>
<dbReference type="SUPFAM" id="SSF50677">
    <property type="entry name" value="ValRS/IleRS/LeuRS editing domain"/>
    <property type="match status" value="1"/>
</dbReference>
<dbReference type="PROSITE" id="PS00178">
    <property type="entry name" value="AA_TRNA_LIGASE_I"/>
    <property type="match status" value="1"/>
</dbReference>
<comment type="caution">
    <text evidence="20">The sequence shown here is derived from an EMBL/GenBank/DDBJ whole genome shotgun (WGS) entry which is preliminary data.</text>
</comment>